<dbReference type="KEGG" id="kpul:GXN76_06175"/>
<evidence type="ECO:0000313" key="1">
    <source>
        <dbReference type="EMBL" id="QKG84101.1"/>
    </source>
</evidence>
<dbReference type="EMBL" id="CP048104">
    <property type="protein sequence ID" value="QKG84101.1"/>
    <property type="molecule type" value="Genomic_DNA"/>
</dbReference>
<dbReference type="AlphaFoldDB" id="A0A7D3Y948"/>
<dbReference type="Proteomes" id="UP000503088">
    <property type="component" value="Chromosome"/>
</dbReference>
<organism evidence="1 2">
    <name type="scientific">Kroppenstedtia pulmonis</name>
    <dbReference type="NCBI Taxonomy" id="1380685"/>
    <lineage>
        <taxon>Bacteria</taxon>
        <taxon>Bacillati</taxon>
        <taxon>Bacillota</taxon>
        <taxon>Bacilli</taxon>
        <taxon>Bacillales</taxon>
        <taxon>Thermoactinomycetaceae</taxon>
        <taxon>Kroppenstedtia</taxon>
    </lineage>
</organism>
<accession>A0A7D3Y948</accession>
<dbReference type="InterPro" id="IPR029058">
    <property type="entry name" value="AB_hydrolase_fold"/>
</dbReference>
<sequence length="120" mass="13842">MRWPQTSQVLHGMNPLNYWVEIAPPPWLEPHRKQIEQVLPPVQVGGREKNQSYKGTRSDVPVGKWTTLLFPTTGRRVFNEKDLLFRRQEMLEEATRVYGLDRRNIVAVGYSNGVNIAATI</sequence>
<proteinExistence type="predicted"/>
<dbReference type="RefSeq" id="WP_173221471.1">
    <property type="nucleotide sequence ID" value="NZ_CP048104.1"/>
</dbReference>
<name>A0A7D3Y948_9BACL</name>
<keyword evidence="2" id="KW-1185">Reference proteome</keyword>
<evidence type="ECO:0008006" key="3">
    <source>
        <dbReference type="Google" id="ProtNLM"/>
    </source>
</evidence>
<evidence type="ECO:0000313" key="2">
    <source>
        <dbReference type="Proteomes" id="UP000503088"/>
    </source>
</evidence>
<dbReference type="SUPFAM" id="SSF53474">
    <property type="entry name" value="alpha/beta-Hydrolases"/>
    <property type="match status" value="1"/>
</dbReference>
<gene>
    <name evidence="1" type="ORF">GXN76_06175</name>
</gene>
<reference evidence="1 2" key="1">
    <citation type="submission" date="2020-01" db="EMBL/GenBank/DDBJ databases">
        <authorList>
            <person name="Gulvik C.A."/>
            <person name="Batra D.G."/>
        </authorList>
    </citation>
    <scope>NUCLEOTIDE SEQUENCE [LARGE SCALE GENOMIC DNA]</scope>
    <source>
        <strain evidence="1 2">W9323</strain>
    </source>
</reference>
<protein>
    <recommendedName>
        <fullName evidence="3">Alpha/beta hydrolase</fullName>
    </recommendedName>
</protein>